<reference evidence="4 5" key="1">
    <citation type="journal article" date="2023" name="Microbiol. Spectr.">
        <title>Symbiosis of Carpenter Bees with Uncharacterized Lactic Acid Bacteria Showing NAD Auxotrophy.</title>
        <authorList>
            <person name="Kawasaki S."/>
            <person name="Ozawa K."/>
            <person name="Mori T."/>
            <person name="Yamamoto A."/>
            <person name="Ito M."/>
            <person name="Ohkuma M."/>
            <person name="Sakamoto M."/>
            <person name="Matsutani M."/>
        </authorList>
    </citation>
    <scope>NUCLEOTIDE SEQUENCE [LARGE SCALE GENOMIC DNA]</scope>
    <source>
        <strain evidence="4 5">KimC2</strain>
    </source>
</reference>
<dbReference type="Pfam" id="PF07523">
    <property type="entry name" value="Big_3"/>
    <property type="match status" value="2"/>
</dbReference>
<keyword evidence="5" id="KW-1185">Reference proteome</keyword>
<feature type="domain" description="Ig-like" evidence="3">
    <location>
        <begin position="1343"/>
        <end position="1405"/>
    </location>
</feature>
<proteinExistence type="predicted"/>
<protein>
    <recommendedName>
        <fullName evidence="3">Ig-like domain-containing protein</fullName>
    </recommendedName>
</protein>
<evidence type="ECO:0000313" key="5">
    <source>
        <dbReference type="Proteomes" id="UP001321804"/>
    </source>
</evidence>
<dbReference type="Proteomes" id="UP001321804">
    <property type="component" value="Chromosome"/>
</dbReference>
<dbReference type="Gene3D" id="3.10.20.320">
    <property type="entry name" value="Putative peptidoglycan bound protein (lpxtg motif)"/>
    <property type="match status" value="1"/>
</dbReference>
<feature type="region of interest" description="Disordered" evidence="2">
    <location>
        <begin position="354"/>
        <end position="378"/>
    </location>
</feature>
<dbReference type="EMBL" id="AP026801">
    <property type="protein sequence ID" value="BDR57536.1"/>
    <property type="molecule type" value="Genomic_DNA"/>
</dbReference>
<feature type="region of interest" description="Disordered" evidence="2">
    <location>
        <begin position="1435"/>
        <end position="1456"/>
    </location>
</feature>
<dbReference type="KEGG" id="xak:KIMC2_20980"/>
<name>A0AAU9D4W9_9LACO</name>
<feature type="domain" description="Ig-like" evidence="3">
    <location>
        <begin position="1431"/>
        <end position="1494"/>
    </location>
</feature>
<dbReference type="RefSeq" id="WP_317696684.1">
    <property type="nucleotide sequence ID" value="NZ_AP026801.1"/>
</dbReference>
<gene>
    <name evidence="4" type="ORF">KIMC2_20980</name>
</gene>
<dbReference type="InterPro" id="IPR022038">
    <property type="entry name" value="Ig-like_bact"/>
</dbReference>
<dbReference type="Pfam" id="PF19258">
    <property type="entry name" value="KxYKxGKxW_sig"/>
    <property type="match status" value="1"/>
</dbReference>
<evidence type="ECO:0000313" key="4">
    <source>
        <dbReference type="EMBL" id="BDR57536.1"/>
    </source>
</evidence>
<accession>A0AAU9D4W9</accession>
<organism evidence="4 5">
    <name type="scientific">Xylocopilactobacillus apis</name>
    <dbReference type="NCBI Taxonomy" id="2932183"/>
    <lineage>
        <taxon>Bacteria</taxon>
        <taxon>Bacillati</taxon>
        <taxon>Bacillota</taxon>
        <taxon>Bacilli</taxon>
        <taxon>Lactobacillales</taxon>
        <taxon>Lactobacillaceae</taxon>
        <taxon>Xylocopilactobacillus</taxon>
    </lineage>
</organism>
<dbReference type="InterPro" id="IPR022263">
    <property type="entry name" value="KxYKxGKxW"/>
</dbReference>
<keyword evidence="1" id="KW-0732">Signal</keyword>
<evidence type="ECO:0000256" key="2">
    <source>
        <dbReference type="SAM" id="MobiDB-lite"/>
    </source>
</evidence>
<evidence type="ECO:0000259" key="3">
    <source>
        <dbReference type="Pfam" id="PF07523"/>
    </source>
</evidence>
<evidence type="ECO:0000256" key="1">
    <source>
        <dbReference type="ARBA" id="ARBA00022729"/>
    </source>
</evidence>
<sequence>MKFRRNKYALMDEKVHFKMYKSGKIWVVAGITTFGFILGLGAGSVSTKAETQSIIAKDQASLASNTINFTNPNTMFASSAAPKMTFQQEYITPKGLNNSAPVFGQIRTGNTTVLKYFYGDGTSLPLATVGYSDPTGQMNPGDTNTSLMGALPNFNVLDTKTGNKISNALYDSGRYRGRIKIGINNDMKTLTGPKNGSQKLWYVGSEPTPGLPSEVSNPELNRTLVAKYSSDYVINGKTYTIDYTQTFKPMGSYVDYNIEARNVTGLNEGSSDPSNDLKGLFFESDFDTLFEDESVSWPDSAPMYYLADNAGLYSKGHGYKLKYYFNSSTAPTGWKSPNYAYSDAKHVFGNDANSLGSKVAPGQTPHKEGELATTADGSDSGYDPGLFMIWKGADLAQGASRNLSYQTGLDKDGETDAVITLDKKTDNFEGVDYTVTGKIHNDNKDSLPLKYYYQIDGKEPVEFQGPALTNSTDDNISFIIPAKSIGNGSSHQVAVYTINRYNRTSPTAIMQLISQAKIYSKPVFLGVGDQFNEYLGFNSGTKADGNTLLQEELTSVSIKNLADGTTVNKNDYGTITQKPGSYEITYTYNYIDADKKPQTISAKSVVTVLAKPTMEVEQQITVVAGDQFDEKAGIKNGTDENGKLIDKKKVTVTFTDASGNKVTNPTATSGDYTINYDYSYQVGTETKHLNKTSKLKVLAGANIAAEKTAVIVAGDPLDTKTLITSATDENGKPLDKDSVKVTITSKDGKTTVTDITKAPAGEYTISYDYVYTVGTEDRHAQSTPTALTILNKPTMTVEESHTIVAGDTLDPKASITGTDEHGATLDKDKVKVTITSKDGKTPVADITKAPAGDYTIHYDYEYPVGTGKGNVTATSSVKVLVGAKIEAEKTAVIVAGNPLDTEALITSATDENGSQLDKDSVKVTITSKDGKTPVNDITQAPAGEYTISYDYKYYAGTAEKHAEAATALTILHKPTMTVEESHTIVAGDTLDPKASIVGTDEHGAALNKDKVTVTIKDEAGNVITDLSKAPAGDYTIDYDYGYQVGTSEGHQKATSKVTVLKGANIAAEKTAVIVAGDTLDPKTLITSATDENGKPLDKDSVKVTITSKDGKTPVNDITQAPAGEYTISYDYKYYAGTAEKHAEAATALTILHKPTMTVEESHTIVAGDTLDPKASITGTDEHGATLDKDKVKVTITSKDGKTPVADITKAPAGDYTIHYDYEYPVGTGKGNVTATSSVKVLVGAKIEAEKTAVIVAGDPLDTEALITSATDENGSQLDKKSVKVTITSKDGKTPVADITKAPAGDYTISYDYKYYAGTAEKHAEAATALTILHKPTMTVEESHTIVAGDPLDPKTLITSATDENGNQIDKDKVKVTITSKDGKTPVADITKAPAGDYTIHYDYEYPVGTGKGNVTATSDLKVLSKPGIQTKPQKIYVGDPLEPKDGFVGGTDENNNELTKDKVKATVTDTDGNEIKDINNIKAGSYEVRYEYDSGIGSGNGKISKTDKLEIIERKHITLNYVDQNGNPIDVQLLNGLKNGEQSGPYGSELGFTLKTQLTLGNKAYYEFEKAKIEGTTETDLSKLKFGDDNIVVTLTYKGLSASSINVEFKDVNDASATFDKANVKGNAGDKLDVSKITLPNGYHVASDTELKGKGKDKDGNPINLKQPDVSFKNGDDSTIVYVVGNTVKQSDKNAVTVHYYLQDKLGNNTTTSVLPDSKIGGRVGQKVTASAATAPDGYEVVPGQEPQDWVLKADEGKAFTFYYKAATLHSIGVDFVNAKTGKTIVNNDQPAGKTGDILDLSSNSDYIKGKMPKGYHYSTPSELNGKTQPENLTYTTTSQKATVYITGESDESIEIAFVDIDSGETLNTNKPTGYYTGDTLDLTPTSKEIAGKIPEGYHYATEKELSSKSKSQPANQEYDGGLLHTVIVYIAASKVSDDSESAVTIHYYLQDKDNKPTEIQIRPDRKAGGRFNETLHLDSETETIPDGYTAVPKKQDVKITSSKGQEVTFYYKGNARTNINIEFKDTKGNTVQAAKTSSKTYYNGNSLELFDKDGKFVDQGGVTKPSGYEVTPEAKLKALGLEQPTICKPGQTLVTVYVDKAAQNLVVEHRVRSINGALVQGMKTTTDVSRPDGTFSIDVNEKVHRAPSSKYKLSGYAYELNNNSNTTIGPRVIPGNGIITVRADEVKDGKITLIYMIR</sequence>
<dbReference type="NCBIfam" id="TIGR03715">
    <property type="entry name" value="KxYKxGKxW"/>
    <property type="match status" value="1"/>
</dbReference>